<comment type="caution">
    <text evidence="3">The sequence shown here is derived from an EMBL/GenBank/DDBJ whole genome shotgun (WGS) entry which is preliminary data.</text>
</comment>
<feature type="region of interest" description="Disordered" evidence="1">
    <location>
        <begin position="47"/>
        <end position="92"/>
    </location>
</feature>
<feature type="compositionally biased region" description="Basic and acidic residues" evidence="1">
    <location>
        <begin position="78"/>
        <end position="91"/>
    </location>
</feature>
<protein>
    <submittedName>
        <fullName evidence="3">Uncharacterized protein</fullName>
    </submittedName>
</protein>
<proteinExistence type="predicted"/>
<feature type="compositionally biased region" description="Polar residues" evidence="1">
    <location>
        <begin position="114"/>
        <end position="125"/>
    </location>
</feature>
<keyword evidence="2" id="KW-0472">Membrane</keyword>
<feature type="compositionally biased region" description="Low complexity" evidence="1">
    <location>
        <begin position="795"/>
        <end position="806"/>
    </location>
</feature>
<dbReference type="EMBL" id="QPFP01000080">
    <property type="protein sequence ID" value="TEB23261.1"/>
    <property type="molecule type" value="Genomic_DNA"/>
</dbReference>
<keyword evidence="4" id="KW-1185">Reference proteome</keyword>
<accession>A0A4Y7SNI0</accession>
<evidence type="ECO:0000313" key="4">
    <source>
        <dbReference type="Proteomes" id="UP000298030"/>
    </source>
</evidence>
<sequence length="850" mass="93031">MSATASHRPRHESEMTMKWTELIVTWFWYIWYLLRSFAVLTKRRPPLPRSASHPELENGLFTFGASKYPRGTPSGKGRRGDEPSFRSHNDSTRPINIMDFQFTFENKVDEGPRDSSQGSLPSDSMASIGPKPKAPRRPRRSRESMDRRRQRRVGRVPDFVPPPEIHIEDWSDNQTTTMNQFLPSWQLPEFQLSSLSRDRVPFVIITPSTPSVEGAGVLNDLDMVAPLVPDPKSSPPHTASSPQTAPLCDQIAQVLAPDGSEESTPSLDNDNGHHTEDFTFTESLQAAAFGKQEAKVVSLDLEPEPPSVTELPLTLDPLPIPPPPLIGELDDSFQPSSNSTPRKDGFQPEATHDFQFDDALALNYQGLELPLVDPVDPDLSAPYTDIFDLDMYADLRASMAALGIYSSGDHRGEDVPPLPTLIDVPHSDPPPLPILARFSFAAPLNLPVTSGSEDTVSTPPGQRPSISSDSGSKRTGRSSGIYTLSGHFKFPPIQPTQIPVPDAPDSPDSLPLAAIRRSLPQASDDVFHKAIEEGSSPSAPPPRLLYSSGSQISIGTDIKRYRDHYRHSAYSRSPPLWTQSTFMSPTPGPKALTSPDTKSPSPKVREMNRSMPELEGLRRSSVKVARAKYSSTTDPEAAEGVHASPRRTSIFRVPNSREPFSELRDLPNLPHVKTSPGPHNSDVSKAKRKSSSSMSSLIPAKGLKRKHQAPWKIARKDAGDPIPDTLGPSKSSHSVGVARRLTNARKGGGSTKTPRSSGGSGKEEPVGGRTLNLLKELSRQQERQRAGVSDEPDDTTTSGGHTGETTFPSLIREAIGLATPGKNHDRTLNRRDNISGERIIMGRRRLAAKL</sequence>
<keyword evidence="2" id="KW-1133">Transmembrane helix</keyword>
<name>A0A4Y7SNI0_COPMI</name>
<evidence type="ECO:0000313" key="3">
    <source>
        <dbReference type="EMBL" id="TEB23261.1"/>
    </source>
</evidence>
<organism evidence="3 4">
    <name type="scientific">Coprinellus micaceus</name>
    <name type="common">Glistening ink-cap mushroom</name>
    <name type="synonym">Coprinus micaceus</name>
    <dbReference type="NCBI Taxonomy" id="71717"/>
    <lineage>
        <taxon>Eukaryota</taxon>
        <taxon>Fungi</taxon>
        <taxon>Dikarya</taxon>
        <taxon>Basidiomycota</taxon>
        <taxon>Agaricomycotina</taxon>
        <taxon>Agaricomycetes</taxon>
        <taxon>Agaricomycetidae</taxon>
        <taxon>Agaricales</taxon>
        <taxon>Agaricineae</taxon>
        <taxon>Psathyrellaceae</taxon>
        <taxon>Coprinellus</taxon>
    </lineage>
</organism>
<keyword evidence="2" id="KW-0812">Transmembrane</keyword>
<gene>
    <name evidence="3" type="ORF">FA13DRAFT_1778401</name>
</gene>
<feature type="compositionally biased region" description="Polar residues" evidence="1">
    <location>
        <begin position="450"/>
        <end position="470"/>
    </location>
</feature>
<evidence type="ECO:0000256" key="2">
    <source>
        <dbReference type="SAM" id="Phobius"/>
    </source>
</evidence>
<feature type="region of interest" description="Disordered" evidence="1">
    <location>
        <begin position="629"/>
        <end position="808"/>
    </location>
</feature>
<dbReference type="OrthoDB" id="3025629at2759"/>
<feature type="region of interest" description="Disordered" evidence="1">
    <location>
        <begin position="450"/>
        <end position="478"/>
    </location>
</feature>
<feature type="region of interest" description="Disordered" evidence="1">
    <location>
        <begin position="329"/>
        <end position="349"/>
    </location>
</feature>
<dbReference type="Proteomes" id="UP000298030">
    <property type="component" value="Unassembled WGS sequence"/>
</dbReference>
<reference evidence="3 4" key="1">
    <citation type="journal article" date="2019" name="Nat. Ecol. Evol.">
        <title>Megaphylogeny resolves global patterns of mushroom evolution.</title>
        <authorList>
            <person name="Varga T."/>
            <person name="Krizsan K."/>
            <person name="Foldi C."/>
            <person name="Dima B."/>
            <person name="Sanchez-Garcia M."/>
            <person name="Sanchez-Ramirez S."/>
            <person name="Szollosi G.J."/>
            <person name="Szarkandi J.G."/>
            <person name="Papp V."/>
            <person name="Albert L."/>
            <person name="Andreopoulos W."/>
            <person name="Angelini C."/>
            <person name="Antonin V."/>
            <person name="Barry K.W."/>
            <person name="Bougher N.L."/>
            <person name="Buchanan P."/>
            <person name="Buyck B."/>
            <person name="Bense V."/>
            <person name="Catcheside P."/>
            <person name="Chovatia M."/>
            <person name="Cooper J."/>
            <person name="Damon W."/>
            <person name="Desjardin D."/>
            <person name="Finy P."/>
            <person name="Geml J."/>
            <person name="Haridas S."/>
            <person name="Hughes K."/>
            <person name="Justo A."/>
            <person name="Karasinski D."/>
            <person name="Kautmanova I."/>
            <person name="Kiss B."/>
            <person name="Kocsube S."/>
            <person name="Kotiranta H."/>
            <person name="LaButti K.M."/>
            <person name="Lechner B.E."/>
            <person name="Liimatainen K."/>
            <person name="Lipzen A."/>
            <person name="Lukacs Z."/>
            <person name="Mihaltcheva S."/>
            <person name="Morgado L.N."/>
            <person name="Niskanen T."/>
            <person name="Noordeloos M.E."/>
            <person name="Ohm R.A."/>
            <person name="Ortiz-Santana B."/>
            <person name="Ovrebo C."/>
            <person name="Racz N."/>
            <person name="Riley R."/>
            <person name="Savchenko A."/>
            <person name="Shiryaev A."/>
            <person name="Soop K."/>
            <person name="Spirin V."/>
            <person name="Szebenyi C."/>
            <person name="Tomsovsky M."/>
            <person name="Tulloss R.E."/>
            <person name="Uehling J."/>
            <person name="Grigoriev I.V."/>
            <person name="Vagvolgyi C."/>
            <person name="Papp T."/>
            <person name="Martin F.M."/>
            <person name="Miettinen O."/>
            <person name="Hibbett D.S."/>
            <person name="Nagy L.G."/>
        </authorList>
    </citation>
    <scope>NUCLEOTIDE SEQUENCE [LARGE SCALE GENOMIC DNA]</scope>
    <source>
        <strain evidence="3 4">FP101781</strain>
    </source>
</reference>
<feature type="region of interest" description="Disordered" evidence="1">
    <location>
        <begin position="570"/>
        <end position="605"/>
    </location>
</feature>
<feature type="region of interest" description="Disordered" evidence="1">
    <location>
        <begin position="257"/>
        <end position="276"/>
    </location>
</feature>
<feature type="region of interest" description="Disordered" evidence="1">
    <location>
        <begin position="108"/>
        <end position="169"/>
    </location>
</feature>
<feature type="compositionally biased region" description="Basic and acidic residues" evidence="1">
    <location>
        <begin position="776"/>
        <end position="785"/>
    </location>
</feature>
<evidence type="ECO:0000256" key="1">
    <source>
        <dbReference type="SAM" id="MobiDB-lite"/>
    </source>
</evidence>
<feature type="transmembrane region" description="Helical" evidence="2">
    <location>
        <begin position="21"/>
        <end position="40"/>
    </location>
</feature>
<dbReference type="AlphaFoldDB" id="A0A4Y7SNI0"/>